<proteinExistence type="predicted"/>
<gene>
    <name evidence="2" type="ORF">AAM37_gp34</name>
</gene>
<organism evidence="2 3">
    <name type="scientific">Pantoea phage vB_PagM_AAM37</name>
    <dbReference type="NCBI Taxonomy" id="2588093"/>
    <lineage>
        <taxon>Viruses</taxon>
        <taxon>Duplodnaviria</taxon>
        <taxon>Heunggongvirae</taxon>
        <taxon>Uroviricota</taxon>
        <taxon>Caudoviricetes</taxon>
        <taxon>Dibbivirus</taxon>
        <taxon>Dibbivirus AAM37</taxon>
    </lineage>
</organism>
<dbReference type="EMBL" id="MK798143">
    <property type="protein sequence ID" value="QDH45705.1"/>
    <property type="molecule type" value="Genomic_DNA"/>
</dbReference>
<dbReference type="InterPro" id="IPR011604">
    <property type="entry name" value="PDDEXK-like_dom_sf"/>
</dbReference>
<dbReference type="Gene3D" id="3.90.320.10">
    <property type="match status" value="1"/>
</dbReference>
<evidence type="ECO:0000259" key="1">
    <source>
        <dbReference type="Pfam" id="PF12684"/>
    </source>
</evidence>
<evidence type="ECO:0000313" key="3">
    <source>
        <dbReference type="Proteomes" id="UP000317930"/>
    </source>
</evidence>
<sequence length="309" mass="35333">MYKSRVFEAHELSNEQYHAEKEHVSGSFLTTLLNYCPAKAKFSKPKDASHFTFGTTAHTNILEQERFDAEYIRMPDQSEFKDLITSEAGIKSFLKAEGVAGYSSKPLDELLRMVDATGKNPAIWHRVVKDVEERAKGRIIVPGKDFDRVQAMRDVVLNNGPMREVVLSGVPELSLFTMLNGVKVKVRLDRVTADACIVDYKSTKSAERREFGRHALNLGYWLKMALQHDVFTTVYGYAPTAVKLLAQEKEDPFLAKMYRLTEFQLNEGRKQYQAALALYKRCLESDVWPTYGLSNEEEELHTPEFYKAK</sequence>
<reference evidence="2 3" key="1">
    <citation type="submission" date="2019-04" db="EMBL/GenBank/DDBJ databases">
        <title>Complete genome sequence of Pantoea sp. infecting bacteriophage vB_PagM_AAM37.</title>
        <authorList>
            <person name="Truncaite L."/>
            <person name="Simoliuniene M."/>
            <person name="Zajanckauskaite A."/>
            <person name="Meskys R."/>
            <person name="Simoliunas E."/>
        </authorList>
    </citation>
    <scope>NUCLEOTIDE SEQUENCE [LARGE SCALE GENOMIC DNA]</scope>
    <source>
        <strain evidence="2">AAM37</strain>
    </source>
</reference>
<feature type="domain" description="Putative exodeoxyribonuclease 8 PDDEXK-like" evidence="1">
    <location>
        <begin position="45"/>
        <end position="291"/>
    </location>
</feature>
<keyword evidence="3" id="KW-1185">Reference proteome</keyword>
<evidence type="ECO:0000313" key="2">
    <source>
        <dbReference type="EMBL" id="QDH45705.1"/>
    </source>
</evidence>
<dbReference type="Pfam" id="PF12684">
    <property type="entry name" value="DUF3799"/>
    <property type="match status" value="1"/>
</dbReference>
<dbReference type="InterPro" id="IPR024432">
    <property type="entry name" value="Put_RecE_PDDEXK-like_dom"/>
</dbReference>
<dbReference type="Proteomes" id="UP000317930">
    <property type="component" value="Segment"/>
</dbReference>
<protein>
    <submittedName>
        <fullName evidence="2">Putative exodeoxyribonuclease VIII</fullName>
    </submittedName>
</protein>
<name>A0A513ZYC6_9CAUD</name>
<accession>A0A513ZYC6</accession>